<reference evidence="1 2" key="3">
    <citation type="journal article" date="2022" name="Microbiol. Spectr.">
        <title>Folding features and dynamics of 3D genome architecture in plant fungal pathogens.</title>
        <authorList>
            <person name="Xia C."/>
        </authorList>
    </citation>
    <scope>NUCLEOTIDE SEQUENCE [LARGE SCALE GENOMIC DNA]</scope>
    <source>
        <strain evidence="1 2">93-210</strain>
    </source>
</reference>
<protein>
    <submittedName>
        <fullName evidence="1">Uncharacterized protein</fullName>
    </submittedName>
</protein>
<evidence type="ECO:0000313" key="2">
    <source>
        <dbReference type="Proteomes" id="UP001060170"/>
    </source>
</evidence>
<reference evidence="2" key="2">
    <citation type="journal article" date="2018" name="Mol. Plant Microbe Interact.">
        <title>Genome sequence resources for the wheat stripe rust pathogen (Puccinia striiformis f. sp. tritici) and the barley stripe rust pathogen (Puccinia striiformis f. sp. hordei).</title>
        <authorList>
            <person name="Xia C."/>
            <person name="Wang M."/>
            <person name="Yin C."/>
            <person name="Cornejo O.E."/>
            <person name="Hulbert S.H."/>
            <person name="Chen X."/>
        </authorList>
    </citation>
    <scope>NUCLEOTIDE SEQUENCE [LARGE SCALE GENOMIC DNA]</scope>
    <source>
        <strain evidence="2">93-210</strain>
    </source>
</reference>
<organism evidence="1 2">
    <name type="scientific">Puccinia striiformis f. sp. tritici</name>
    <dbReference type="NCBI Taxonomy" id="168172"/>
    <lineage>
        <taxon>Eukaryota</taxon>
        <taxon>Fungi</taxon>
        <taxon>Dikarya</taxon>
        <taxon>Basidiomycota</taxon>
        <taxon>Pucciniomycotina</taxon>
        <taxon>Pucciniomycetes</taxon>
        <taxon>Pucciniales</taxon>
        <taxon>Pucciniaceae</taxon>
        <taxon>Puccinia</taxon>
    </lineage>
</organism>
<proteinExistence type="predicted"/>
<dbReference type="EMBL" id="CM045869">
    <property type="protein sequence ID" value="KAI7954601.1"/>
    <property type="molecule type" value="Genomic_DNA"/>
</dbReference>
<gene>
    <name evidence="1" type="ORF">MJO28_005001</name>
</gene>
<accession>A0ACC0EJ25</accession>
<reference evidence="2" key="1">
    <citation type="journal article" date="2018" name="BMC Genomics">
        <title>Genomic insights into host adaptation between the wheat stripe rust pathogen (Puccinia striiformis f. sp. tritici) and the barley stripe rust pathogen (Puccinia striiformis f. sp. hordei).</title>
        <authorList>
            <person name="Xia C."/>
            <person name="Wang M."/>
            <person name="Yin C."/>
            <person name="Cornejo O.E."/>
            <person name="Hulbert S.H."/>
            <person name="Chen X."/>
        </authorList>
    </citation>
    <scope>NUCLEOTIDE SEQUENCE [LARGE SCALE GENOMIC DNA]</scope>
    <source>
        <strain evidence="2">93-210</strain>
    </source>
</reference>
<dbReference type="Proteomes" id="UP001060170">
    <property type="component" value="Chromosome 5"/>
</dbReference>
<keyword evidence="2" id="KW-1185">Reference proteome</keyword>
<sequence>MLQSTIFAIIVAIVIQGHVHLVQCFGCADPHYPIGLCTTVGKPPASPGKPVPIAKFYDVPPVIRHRSPTYSLVQQMLGMNAARRR</sequence>
<evidence type="ECO:0000313" key="1">
    <source>
        <dbReference type="EMBL" id="KAI7954601.1"/>
    </source>
</evidence>
<name>A0ACC0EJ25_9BASI</name>
<comment type="caution">
    <text evidence="1">The sequence shown here is derived from an EMBL/GenBank/DDBJ whole genome shotgun (WGS) entry which is preliminary data.</text>
</comment>